<dbReference type="PANTHER" id="PTHR30221:SF1">
    <property type="entry name" value="SMALL-CONDUCTANCE MECHANOSENSITIVE CHANNEL"/>
    <property type="match status" value="1"/>
</dbReference>
<dbReference type="InterPro" id="IPR010920">
    <property type="entry name" value="LSM_dom_sf"/>
</dbReference>
<evidence type="ECO:0000256" key="3">
    <source>
        <dbReference type="ARBA" id="ARBA00022475"/>
    </source>
</evidence>
<comment type="similarity">
    <text evidence="2">Belongs to the MscS (TC 1.A.23) family.</text>
</comment>
<comment type="subcellular location">
    <subcellularLocation>
        <location evidence="1">Cell membrane</location>
        <topology evidence="1">Multi-pass membrane protein</topology>
    </subcellularLocation>
</comment>
<sequence>MELDLLTERLLDLALKDVGPALVKAILLFLVGRYVIQLAIRLLGNAFTKYEIDASLATFLKSLLSALLYVLLGISIATTLGMQMASFVAILGAAGLAVGLALQGSLSNFAGGVLILIFKPFRVGDTIDAQGTLGSVESIAILYTKIRNFDNKVVTVPNGALANNKIVNLSDKLPAVWRCPWGWPMAQT</sequence>
<dbReference type="SUPFAM" id="SSF50182">
    <property type="entry name" value="Sm-like ribonucleoproteins"/>
    <property type="match status" value="1"/>
</dbReference>
<dbReference type="Proteomes" id="UP000005551">
    <property type="component" value="Unassembled WGS sequence"/>
</dbReference>
<evidence type="ECO:0000313" key="11">
    <source>
        <dbReference type="Proteomes" id="UP000005551"/>
    </source>
</evidence>
<dbReference type="PANTHER" id="PTHR30221">
    <property type="entry name" value="SMALL-CONDUCTANCE MECHANOSENSITIVE CHANNEL"/>
    <property type="match status" value="1"/>
</dbReference>
<dbReference type="InterPro" id="IPR011014">
    <property type="entry name" value="MscS_channel_TM-2"/>
</dbReference>
<dbReference type="PATRIC" id="fig|1189621.3.peg.1239"/>
<dbReference type="InterPro" id="IPR049142">
    <property type="entry name" value="MS_channel_1st"/>
</dbReference>
<proteinExistence type="inferred from homology"/>
<comment type="caution">
    <text evidence="10">The sequence shown here is derived from an EMBL/GenBank/DDBJ whole genome shotgun (WGS) entry which is preliminary data.</text>
</comment>
<dbReference type="GO" id="GO:0008381">
    <property type="term" value="F:mechanosensitive monoatomic ion channel activity"/>
    <property type="evidence" value="ECO:0007669"/>
    <property type="project" value="InterPro"/>
</dbReference>
<name>I5C796_9BACT</name>
<feature type="domain" description="Mechanosensitive ion channel transmembrane helices 2/3" evidence="9">
    <location>
        <begin position="63"/>
        <end position="103"/>
    </location>
</feature>
<protein>
    <submittedName>
        <fullName evidence="10">Mechanosensitive ion channel protein MscS</fullName>
    </submittedName>
</protein>
<organism evidence="10 11">
    <name type="scientific">Nitritalea halalkaliphila LW7</name>
    <dbReference type="NCBI Taxonomy" id="1189621"/>
    <lineage>
        <taxon>Bacteria</taxon>
        <taxon>Pseudomonadati</taxon>
        <taxon>Bacteroidota</taxon>
        <taxon>Cytophagia</taxon>
        <taxon>Cytophagales</taxon>
        <taxon>Cyclobacteriaceae</taxon>
        <taxon>Nitritalea</taxon>
    </lineage>
</organism>
<gene>
    <name evidence="10" type="ORF">A3SI_05939</name>
</gene>
<evidence type="ECO:0000259" key="8">
    <source>
        <dbReference type="Pfam" id="PF00924"/>
    </source>
</evidence>
<dbReference type="Pfam" id="PF00924">
    <property type="entry name" value="MS_channel_2nd"/>
    <property type="match status" value="1"/>
</dbReference>
<dbReference type="InterPro" id="IPR023408">
    <property type="entry name" value="MscS_beta-dom_sf"/>
</dbReference>
<evidence type="ECO:0000256" key="2">
    <source>
        <dbReference type="ARBA" id="ARBA00008017"/>
    </source>
</evidence>
<evidence type="ECO:0000256" key="5">
    <source>
        <dbReference type="ARBA" id="ARBA00022989"/>
    </source>
</evidence>
<evidence type="ECO:0000256" key="6">
    <source>
        <dbReference type="ARBA" id="ARBA00023136"/>
    </source>
</evidence>
<dbReference type="Gene3D" id="1.10.287.1260">
    <property type="match status" value="1"/>
</dbReference>
<keyword evidence="4 7" id="KW-0812">Transmembrane</keyword>
<dbReference type="GO" id="GO:0005886">
    <property type="term" value="C:plasma membrane"/>
    <property type="evidence" value="ECO:0007669"/>
    <property type="project" value="UniProtKB-SubCell"/>
</dbReference>
<keyword evidence="5 7" id="KW-1133">Transmembrane helix</keyword>
<feature type="transmembrane region" description="Helical" evidence="7">
    <location>
        <begin position="56"/>
        <end position="78"/>
    </location>
</feature>
<feature type="domain" description="Mechanosensitive ion channel MscS" evidence="8">
    <location>
        <begin position="105"/>
        <end position="170"/>
    </location>
</feature>
<reference evidence="10 11" key="1">
    <citation type="submission" date="2012-05" db="EMBL/GenBank/DDBJ databases">
        <title>Genome sequence of Nitritalea halalkaliphila LW7.</title>
        <authorList>
            <person name="Jangir P.K."/>
            <person name="Singh A."/>
            <person name="Shivaji S."/>
            <person name="Sharma R."/>
        </authorList>
    </citation>
    <scope>NUCLEOTIDE SEQUENCE [LARGE SCALE GENOMIC DNA]</scope>
    <source>
        <strain evidence="10 11">LW7</strain>
    </source>
</reference>
<dbReference type="Pfam" id="PF21088">
    <property type="entry name" value="MS_channel_1st"/>
    <property type="match status" value="1"/>
</dbReference>
<dbReference type="AlphaFoldDB" id="I5C796"/>
<evidence type="ECO:0000313" key="10">
    <source>
        <dbReference type="EMBL" id="EIM77698.1"/>
    </source>
</evidence>
<dbReference type="InterPro" id="IPR045275">
    <property type="entry name" value="MscS_archaea/bacteria_type"/>
</dbReference>
<keyword evidence="11" id="KW-1185">Reference proteome</keyword>
<evidence type="ECO:0000256" key="7">
    <source>
        <dbReference type="SAM" id="Phobius"/>
    </source>
</evidence>
<keyword evidence="3" id="KW-1003">Cell membrane</keyword>
<evidence type="ECO:0000259" key="9">
    <source>
        <dbReference type="Pfam" id="PF21088"/>
    </source>
</evidence>
<feature type="transmembrane region" description="Helical" evidence="7">
    <location>
        <begin position="20"/>
        <end position="44"/>
    </location>
</feature>
<dbReference type="InterPro" id="IPR006685">
    <property type="entry name" value="MscS_channel_2nd"/>
</dbReference>
<dbReference type="STRING" id="1189621.A3SI_05939"/>
<accession>I5C796</accession>
<dbReference type="PROSITE" id="PS01246">
    <property type="entry name" value="UPF0003"/>
    <property type="match status" value="1"/>
</dbReference>
<evidence type="ECO:0000256" key="1">
    <source>
        <dbReference type="ARBA" id="ARBA00004651"/>
    </source>
</evidence>
<dbReference type="SUPFAM" id="SSF82861">
    <property type="entry name" value="Mechanosensitive channel protein MscS (YggB), transmembrane region"/>
    <property type="match status" value="1"/>
</dbReference>
<dbReference type="Gene3D" id="2.30.30.60">
    <property type="match status" value="1"/>
</dbReference>
<dbReference type="InterPro" id="IPR006686">
    <property type="entry name" value="MscS_channel_CS"/>
</dbReference>
<keyword evidence="6 7" id="KW-0472">Membrane</keyword>
<evidence type="ECO:0000256" key="4">
    <source>
        <dbReference type="ARBA" id="ARBA00022692"/>
    </source>
</evidence>
<dbReference type="EMBL" id="AJYA01000013">
    <property type="protein sequence ID" value="EIM77698.1"/>
    <property type="molecule type" value="Genomic_DNA"/>
</dbReference>